<name>A0A6J5FL19_9BURK</name>
<accession>A0A6J5FL19</accession>
<sequence length="88" mass="9813">MREPIDGVTTCAQPDSVRPIPRDGVNAAEDALLLLNALDWVRDAAHNHEDFEPLQTFLDKLLPFLRGEVEAARDVLYACLSRLGTCHE</sequence>
<gene>
    <name evidence="1" type="ORF">LMG27177_01179</name>
</gene>
<proteinExistence type="predicted"/>
<evidence type="ECO:0000313" key="2">
    <source>
        <dbReference type="Proteomes" id="UP000494252"/>
    </source>
</evidence>
<keyword evidence="2" id="KW-1185">Reference proteome</keyword>
<evidence type="ECO:0000313" key="1">
    <source>
        <dbReference type="EMBL" id="CAB3782154.1"/>
    </source>
</evidence>
<dbReference type="AlphaFoldDB" id="A0A6J5FL19"/>
<protein>
    <submittedName>
        <fullName evidence="1">Uncharacterized protein</fullName>
    </submittedName>
</protein>
<dbReference type="Proteomes" id="UP000494252">
    <property type="component" value="Unassembled WGS sequence"/>
</dbReference>
<organism evidence="1 2">
    <name type="scientific">Paraburkholderia fynbosensis</name>
    <dbReference type="NCBI Taxonomy" id="1200993"/>
    <lineage>
        <taxon>Bacteria</taxon>
        <taxon>Pseudomonadati</taxon>
        <taxon>Pseudomonadota</taxon>
        <taxon>Betaproteobacteria</taxon>
        <taxon>Burkholderiales</taxon>
        <taxon>Burkholderiaceae</taxon>
        <taxon>Paraburkholderia</taxon>
    </lineage>
</organism>
<dbReference type="EMBL" id="CADIKI010000003">
    <property type="protein sequence ID" value="CAB3782154.1"/>
    <property type="molecule type" value="Genomic_DNA"/>
</dbReference>
<dbReference type="RefSeq" id="WP_175158524.1">
    <property type="nucleotide sequence ID" value="NZ_CADIKI010000003.1"/>
</dbReference>
<reference evidence="1 2" key="1">
    <citation type="submission" date="2020-04" db="EMBL/GenBank/DDBJ databases">
        <authorList>
            <person name="De Canck E."/>
        </authorList>
    </citation>
    <scope>NUCLEOTIDE SEQUENCE [LARGE SCALE GENOMIC DNA]</scope>
    <source>
        <strain evidence="1 2">LMG 27177</strain>
    </source>
</reference>